<gene>
    <name evidence="1" type="ORF">GCM10007416_12370</name>
</gene>
<keyword evidence="2" id="KW-1185">Reference proteome</keyword>
<dbReference type="EMBL" id="BMEX01000003">
    <property type="protein sequence ID" value="GGA40908.1"/>
    <property type="molecule type" value="Genomic_DNA"/>
</dbReference>
<organism evidence="1 2">
    <name type="scientific">Kroppenstedtia guangzhouensis</name>
    <dbReference type="NCBI Taxonomy" id="1274356"/>
    <lineage>
        <taxon>Bacteria</taxon>
        <taxon>Bacillati</taxon>
        <taxon>Bacillota</taxon>
        <taxon>Bacilli</taxon>
        <taxon>Bacillales</taxon>
        <taxon>Thermoactinomycetaceae</taxon>
        <taxon>Kroppenstedtia</taxon>
    </lineage>
</organism>
<accession>A0ABQ1GCA9</accession>
<evidence type="ECO:0000313" key="2">
    <source>
        <dbReference type="Proteomes" id="UP000617979"/>
    </source>
</evidence>
<sequence length="97" mass="11300">MPAEHLQAASERSHRLVNELTRQQQADGRWIFCFESGPMTDAYMLLLYEIFGTTGKKSFGKEWLGVFSPYRTMGSGGFIPMKRREAFQPLWRPLLLW</sequence>
<evidence type="ECO:0000313" key="1">
    <source>
        <dbReference type="EMBL" id="GGA40908.1"/>
    </source>
</evidence>
<dbReference type="Proteomes" id="UP000617979">
    <property type="component" value="Unassembled WGS sequence"/>
</dbReference>
<name>A0ABQ1GCA9_9BACL</name>
<reference evidence="2" key="1">
    <citation type="journal article" date="2019" name="Int. J. Syst. Evol. Microbiol.">
        <title>The Global Catalogue of Microorganisms (GCM) 10K type strain sequencing project: providing services to taxonomists for standard genome sequencing and annotation.</title>
        <authorList>
            <consortium name="The Broad Institute Genomics Platform"/>
            <consortium name="The Broad Institute Genome Sequencing Center for Infectious Disease"/>
            <person name="Wu L."/>
            <person name="Ma J."/>
        </authorList>
    </citation>
    <scope>NUCLEOTIDE SEQUENCE [LARGE SCALE GENOMIC DNA]</scope>
    <source>
        <strain evidence="2">CGMCC 1.12404</strain>
    </source>
</reference>
<protein>
    <submittedName>
        <fullName evidence="1">Uncharacterized protein</fullName>
    </submittedName>
</protein>
<comment type="caution">
    <text evidence="1">The sequence shown here is derived from an EMBL/GenBank/DDBJ whole genome shotgun (WGS) entry which is preliminary data.</text>
</comment>
<dbReference type="RefSeq" id="WP_188431199.1">
    <property type="nucleotide sequence ID" value="NZ_BMEX01000003.1"/>
</dbReference>
<proteinExistence type="predicted"/>